<reference evidence="2" key="1">
    <citation type="submission" date="2021-02" db="EMBL/GenBank/DDBJ databases">
        <authorList>
            <person name="Nowell W R."/>
        </authorList>
    </citation>
    <scope>NUCLEOTIDE SEQUENCE</scope>
</reference>
<evidence type="ECO:0000313" key="1">
    <source>
        <dbReference type="EMBL" id="CAF1629177.1"/>
    </source>
</evidence>
<comment type="caution">
    <text evidence="2">The sequence shown here is derived from an EMBL/GenBank/DDBJ whole genome shotgun (WGS) entry which is preliminary data.</text>
</comment>
<dbReference type="Proteomes" id="UP000677228">
    <property type="component" value="Unassembled WGS sequence"/>
</dbReference>
<name>A0A8S2WPY2_9BILA</name>
<gene>
    <name evidence="1" type="ORF">OVA965_LOCUS43624</name>
    <name evidence="2" type="ORF">TMI583_LOCUS45961</name>
</gene>
<dbReference type="EMBL" id="CAJOBA010083908">
    <property type="protein sequence ID" value="CAF4454285.1"/>
    <property type="molecule type" value="Genomic_DNA"/>
</dbReference>
<protein>
    <submittedName>
        <fullName evidence="2">Uncharacterized protein</fullName>
    </submittedName>
</protein>
<accession>A0A8S2WPY2</accession>
<feature type="non-terminal residue" evidence="2">
    <location>
        <position position="16"/>
    </location>
</feature>
<evidence type="ECO:0000313" key="2">
    <source>
        <dbReference type="EMBL" id="CAF4454285.1"/>
    </source>
</evidence>
<dbReference type="Proteomes" id="UP000682733">
    <property type="component" value="Unassembled WGS sequence"/>
</dbReference>
<sequence length="16" mass="1316">MPGGFPGAGGAAGGRG</sequence>
<dbReference type="EMBL" id="CAJNOK010058394">
    <property type="protein sequence ID" value="CAF1629177.1"/>
    <property type="molecule type" value="Genomic_DNA"/>
</dbReference>
<evidence type="ECO:0000313" key="3">
    <source>
        <dbReference type="Proteomes" id="UP000682733"/>
    </source>
</evidence>
<proteinExistence type="predicted"/>
<dbReference type="AlphaFoldDB" id="A0A8S2WPY2"/>
<organism evidence="2 3">
    <name type="scientific">Didymodactylos carnosus</name>
    <dbReference type="NCBI Taxonomy" id="1234261"/>
    <lineage>
        <taxon>Eukaryota</taxon>
        <taxon>Metazoa</taxon>
        <taxon>Spiralia</taxon>
        <taxon>Gnathifera</taxon>
        <taxon>Rotifera</taxon>
        <taxon>Eurotatoria</taxon>
        <taxon>Bdelloidea</taxon>
        <taxon>Philodinida</taxon>
        <taxon>Philodinidae</taxon>
        <taxon>Didymodactylos</taxon>
    </lineage>
</organism>